<proteinExistence type="predicted"/>
<keyword evidence="6" id="KW-1185">Reference proteome</keyword>
<accession>A0AAW5K1F3</accession>
<dbReference type="InterPro" id="IPR013751">
    <property type="entry name" value="ACP_syn_III_N"/>
</dbReference>
<evidence type="ECO:0000313" key="6">
    <source>
        <dbReference type="Proteomes" id="UP001205919"/>
    </source>
</evidence>
<comment type="caution">
    <text evidence="5">The sequence shown here is derived from an EMBL/GenBank/DDBJ whole genome shotgun (WGS) entry which is preliminary data.</text>
</comment>
<keyword evidence="1" id="KW-0808">Transferase</keyword>
<dbReference type="SUPFAM" id="SSF53901">
    <property type="entry name" value="Thiolase-like"/>
    <property type="match status" value="1"/>
</dbReference>
<name>A0AAW5K1F3_9BACT</name>
<dbReference type="GO" id="GO:0044550">
    <property type="term" value="P:secondary metabolite biosynthetic process"/>
    <property type="evidence" value="ECO:0007669"/>
    <property type="project" value="TreeGrafter"/>
</dbReference>
<dbReference type="RefSeq" id="WP_256181988.1">
    <property type="nucleotide sequence ID" value="NZ_JANFYT010000018.1"/>
</dbReference>
<dbReference type="EMBL" id="JANFYT010000018">
    <property type="protein sequence ID" value="MCQ4814655.1"/>
    <property type="molecule type" value="Genomic_DNA"/>
</dbReference>
<evidence type="ECO:0000259" key="3">
    <source>
        <dbReference type="Pfam" id="PF08541"/>
    </source>
</evidence>
<dbReference type="GO" id="GO:0004315">
    <property type="term" value="F:3-oxoacyl-[acyl-carrier-protein] synthase activity"/>
    <property type="evidence" value="ECO:0007669"/>
    <property type="project" value="InterPro"/>
</dbReference>
<evidence type="ECO:0000259" key="4">
    <source>
        <dbReference type="Pfam" id="PF08545"/>
    </source>
</evidence>
<evidence type="ECO:0000256" key="2">
    <source>
        <dbReference type="ARBA" id="ARBA00023315"/>
    </source>
</evidence>
<dbReference type="GO" id="GO:0006633">
    <property type="term" value="P:fatty acid biosynthetic process"/>
    <property type="evidence" value="ECO:0007669"/>
    <property type="project" value="InterPro"/>
</dbReference>
<dbReference type="AlphaFoldDB" id="A0AAW5K1F3"/>
<organism evidence="5 6">
    <name type="scientific">Cloacibacillus evryensis</name>
    <dbReference type="NCBI Taxonomy" id="508460"/>
    <lineage>
        <taxon>Bacteria</taxon>
        <taxon>Thermotogati</taxon>
        <taxon>Synergistota</taxon>
        <taxon>Synergistia</taxon>
        <taxon>Synergistales</taxon>
        <taxon>Synergistaceae</taxon>
        <taxon>Cloacibacillus</taxon>
    </lineage>
</organism>
<dbReference type="InterPro" id="IPR016039">
    <property type="entry name" value="Thiolase-like"/>
</dbReference>
<evidence type="ECO:0000256" key="1">
    <source>
        <dbReference type="ARBA" id="ARBA00022679"/>
    </source>
</evidence>
<dbReference type="PANTHER" id="PTHR34069">
    <property type="entry name" value="3-OXOACYL-[ACYL-CARRIER-PROTEIN] SYNTHASE 3"/>
    <property type="match status" value="1"/>
</dbReference>
<evidence type="ECO:0000313" key="5">
    <source>
        <dbReference type="EMBL" id="MCQ4814655.1"/>
    </source>
</evidence>
<dbReference type="CDD" id="cd00830">
    <property type="entry name" value="KAS_III"/>
    <property type="match status" value="1"/>
</dbReference>
<gene>
    <name evidence="5" type="ORF">NE630_09465</name>
</gene>
<feature type="domain" description="Beta-ketoacyl-[acyl-carrier-protein] synthase III N-terminal" evidence="4">
    <location>
        <begin position="114"/>
        <end position="191"/>
    </location>
</feature>
<sequence>MIELSFNNIAISGLASCVPENVETLEKYNSVFGKEAVDKFTVTTGVKCRHMAIKNQTSSDLAFIAADKLLNFKGISRNSVGALVFITQTPDYRLPATAYVLQSRLGLSQNCICFDVNHGCCGYVYGLGILSSIMTNSNIDFGVLLTGDVVSKYMAPKDKSVCMLMADAGTATLLEKKNTANVLSAVYKSDGESFKSVIIPAGASRNTDATCKRSVWNRDGNERSDYDLFMDGMEIFSYGITNVPKIVKEYLAAAGKGQNDYDGLVMHQANLYLMKQIAKRIGFPDEKIPVSVDRYGNTSVNSIPLSIVDAYQAEPDINKSLLLCGFGGGMSLGVVDMKINTTDIFPMIYSNDYYTEGGISHD</sequence>
<dbReference type="Pfam" id="PF08545">
    <property type="entry name" value="ACP_syn_III"/>
    <property type="match status" value="1"/>
</dbReference>
<feature type="domain" description="Beta-ketoacyl-[acyl-carrier-protein] synthase III C-terminal" evidence="3">
    <location>
        <begin position="251"/>
        <end position="335"/>
    </location>
</feature>
<dbReference type="Gene3D" id="3.40.47.10">
    <property type="match status" value="1"/>
</dbReference>
<dbReference type="Proteomes" id="UP001205919">
    <property type="component" value="Unassembled WGS sequence"/>
</dbReference>
<dbReference type="Pfam" id="PF08541">
    <property type="entry name" value="ACP_syn_III_C"/>
    <property type="match status" value="1"/>
</dbReference>
<dbReference type="PANTHER" id="PTHR34069:SF2">
    <property type="entry name" value="BETA-KETOACYL-[ACYL-CARRIER-PROTEIN] SYNTHASE III"/>
    <property type="match status" value="1"/>
</dbReference>
<dbReference type="InterPro" id="IPR013747">
    <property type="entry name" value="ACP_syn_III_C"/>
</dbReference>
<reference evidence="5 6" key="1">
    <citation type="submission" date="2022-06" db="EMBL/GenBank/DDBJ databases">
        <title>Isolation of gut microbiota from human fecal samples.</title>
        <authorList>
            <person name="Pamer E.G."/>
            <person name="Barat B."/>
            <person name="Waligurski E."/>
            <person name="Medina S."/>
            <person name="Paddock L."/>
            <person name="Mostad J."/>
        </authorList>
    </citation>
    <scope>NUCLEOTIDE SEQUENCE [LARGE SCALE GENOMIC DNA]</scope>
    <source>
        <strain evidence="5 6">DFI.9.90</strain>
    </source>
</reference>
<protein>
    <submittedName>
        <fullName evidence="5">Ketoacyl-ACP synthase III</fullName>
    </submittedName>
</protein>
<keyword evidence="2" id="KW-0012">Acyltransferase</keyword>